<feature type="region of interest" description="Disordered" evidence="1">
    <location>
        <begin position="426"/>
        <end position="455"/>
    </location>
</feature>
<feature type="compositionally biased region" description="Polar residues" evidence="1">
    <location>
        <begin position="43"/>
        <end position="55"/>
    </location>
</feature>
<evidence type="ECO:0000256" key="1">
    <source>
        <dbReference type="SAM" id="MobiDB-lite"/>
    </source>
</evidence>
<feature type="region of interest" description="Disordered" evidence="1">
    <location>
        <begin position="43"/>
        <end position="63"/>
    </location>
</feature>
<evidence type="ECO:0000313" key="3">
    <source>
        <dbReference type="Proteomes" id="UP000215127"/>
    </source>
</evidence>
<dbReference type="AlphaFoldDB" id="A0A1X7S2D1"/>
<keyword evidence="3" id="KW-1185">Reference proteome</keyword>
<accession>A0A1X7S2D1</accession>
<proteinExistence type="predicted"/>
<sequence>MKPTHGLSRVRAISHNALVAFPPCGPSVSSGLQLVALKQRRWQSSARSRGTTSAFKSRESKDGQPIREIAWTPLSSPSDRKLSTVDLDGFDKEEYYRHYLRSRPRRSTAIKSPGAWLQKIDRDACQKLPAPFRERPLDFFSTKSRDFEMAQRCLEAHLVKSLDRDKEELRMEYLEQRPGHAALSWLLDDYDGSDLSLTVCYPFLNCMVHCLVAEGGSQLILEWLRIAYTPAVMFPHSLDERVLWRGAVLRFLVEAEAFWATADGGINLSLATFEYICRHFEPLRDEHQRHDPLVIHKAAAGIWIQKQLVLRGASSTANPKLYDGFIDVLRCWNKHRESHDFVRAELLREHPSRPSGLPAFQYLKRYLSFEPRPEFLRDLLDESKPGFGFLLKTARALDREGHKSKARWVLDVGRKEMPHNFTIRGRALQRPDHPEDVFGREARARARPGKQPPVFDEKWDQRSAYVRYRQPQ</sequence>
<organism evidence="2 3">
    <name type="scientific">Zymoseptoria tritici (strain ST99CH_3D7)</name>
    <dbReference type="NCBI Taxonomy" id="1276538"/>
    <lineage>
        <taxon>Eukaryota</taxon>
        <taxon>Fungi</taxon>
        <taxon>Dikarya</taxon>
        <taxon>Ascomycota</taxon>
        <taxon>Pezizomycotina</taxon>
        <taxon>Dothideomycetes</taxon>
        <taxon>Dothideomycetidae</taxon>
        <taxon>Mycosphaerellales</taxon>
        <taxon>Mycosphaerellaceae</taxon>
        <taxon>Zymoseptoria</taxon>
    </lineage>
</organism>
<name>A0A1X7S2D1_ZYMT9</name>
<reference evidence="2 3" key="1">
    <citation type="submission" date="2016-06" db="EMBL/GenBank/DDBJ databases">
        <authorList>
            <person name="Kjaerup R.B."/>
            <person name="Dalgaard T.S."/>
            <person name="Juul-Madsen H.R."/>
        </authorList>
    </citation>
    <scope>NUCLEOTIDE SEQUENCE [LARGE SCALE GENOMIC DNA]</scope>
</reference>
<dbReference type="EMBL" id="LT853700">
    <property type="protein sequence ID" value="SMQ53836.1"/>
    <property type="molecule type" value="Genomic_DNA"/>
</dbReference>
<evidence type="ECO:0000313" key="2">
    <source>
        <dbReference type="EMBL" id="SMQ53836.1"/>
    </source>
</evidence>
<dbReference type="Proteomes" id="UP000215127">
    <property type="component" value="Chromosome 9"/>
</dbReference>
<gene>
    <name evidence="2" type="ORF">ZT3D7_G8990</name>
</gene>
<protein>
    <submittedName>
        <fullName evidence="2">Uncharacterized protein</fullName>
    </submittedName>
</protein>
<feature type="compositionally biased region" description="Basic and acidic residues" evidence="1">
    <location>
        <begin position="429"/>
        <end position="444"/>
    </location>
</feature>